<protein>
    <recommendedName>
        <fullName evidence="2">NACHT domain-containing protein</fullName>
    </recommendedName>
</protein>
<gene>
    <name evidence="3" type="ORF">TSPGSL018_23039</name>
</gene>
<organism evidence="3">
    <name type="scientific">Tetraselmis sp. GSL018</name>
    <dbReference type="NCBI Taxonomy" id="582737"/>
    <lineage>
        <taxon>Eukaryota</taxon>
        <taxon>Viridiplantae</taxon>
        <taxon>Chlorophyta</taxon>
        <taxon>core chlorophytes</taxon>
        <taxon>Chlorodendrophyceae</taxon>
        <taxon>Chlorodendrales</taxon>
        <taxon>Chlorodendraceae</taxon>
        <taxon>Tetraselmis</taxon>
    </lineage>
</organism>
<dbReference type="InterPro" id="IPR007111">
    <property type="entry name" value="NACHT_NTPase"/>
</dbReference>
<evidence type="ECO:0000259" key="2">
    <source>
        <dbReference type="PROSITE" id="PS50837"/>
    </source>
</evidence>
<dbReference type="PANTHER" id="PTHR10039">
    <property type="entry name" value="AMELOGENIN"/>
    <property type="match status" value="1"/>
</dbReference>
<dbReference type="InterPro" id="IPR056884">
    <property type="entry name" value="NPHP3-like_N"/>
</dbReference>
<name>A0A061RXM5_9CHLO</name>
<dbReference type="EMBL" id="GBEZ01010198">
    <property type="protein sequence ID" value="JAC75450.1"/>
    <property type="molecule type" value="Transcribed_RNA"/>
</dbReference>
<dbReference type="PROSITE" id="PS50837">
    <property type="entry name" value="NACHT"/>
    <property type="match status" value="1"/>
</dbReference>
<evidence type="ECO:0000313" key="3">
    <source>
        <dbReference type="EMBL" id="JAC75450.1"/>
    </source>
</evidence>
<proteinExistence type="predicted"/>
<dbReference type="AlphaFoldDB" id="A0A061RXM5"/>
<dbReference type="Gene3D" id="3.40.50.300">
    <property type="entry name" value="P-loop containing nucleotide triphosphate hydrolases"/>
    <property type="match status" value="1"/>
</dbReference>
<feature type="non-terminal residue" evidence="3">
    <location>
        <position position="304"/>
    </location>
</feature>
<dbReference type="Pfam" id="PF24883">
    <property type="entry name" value="NPHP3_N"/>
    <property type="match status" value="1"/>
</dbReference>
<dbReference type="PANTHER" id="PTHR10039:SF14">
    <property type="entry name" value="NACHT DOMAIN-CONTAINING PROTEIN"/>
    <property type="match status" value="1"/>
</dbReference>
<feature type="domain" description="NACHT" evidence="2">
    <location>
        <begin position="129"/>
        <end position="247"/>
    </location>
</feature>
<evidence type="ECO:0000256" key="1">
    <source>
        <dbReference type="ARBA" id="ARBA00022737"/>
    </source>
</evidence>
<dbReference type="SUPFAM" id="SSF52540">
    <property type="entry name" value="P-loop containing nucleoside triphosphate hydrolases"/>
    <property type="match status" value="1"/>
</dbReference>
<accession>A0A061RXM5</accession>
<reference evidence="3" key="1">
    <citation type="submission" date="2014-05" db="EMBL/GenBank/DDBJ databases">
        <title>The transcriptome of the halophilic microalga Tetraselmis sp. GSL018 isolated from the Great Salt Lake, Utah.</title>
        <authorList>
            <person name="Jinkerson R.E."/>
            <person name="D'Adamo S."/>
            <person name="Posewitz M.C."/>
        </authorList>
    </citation>
    <scope>NUCLEOTIDE SEQUENCE</scope>
    <source>
        <strain evidence="3">GSL018</strain>
    </source>
</reference>
<sequence>MVDSVQSANGIITPLVRTWCLFELWTSTVMGSPPMTDVAFGSLAFQDWNKQIMRLDITTSKSQDLAAQERILRELLRSNQSVLQVNAILRAAGSLKPIFFKTELEGLAEDVEMEAMYDAMSRGNDMVRKLVWIQGNEGAGKSTLCSAVVKDLGAAASQAESKQAVLHFFVRQGDSNRRNPIMLLRTMAFQLCSAFPEDLADYFLRMGPASIERLLDVNEAFTDLLVRPLRKLSHEKRVCIVIDGLDEGLNPEKHSSLEMEMEGLPDTFSQELKEMLVMMWKCYANPVLLLVKQMAQELPQYVRM</sequence>
<keyword evidence="1" id="KW-0677">Repeat</keyword>
<dbReference type="InterPro" id="IPR027417">
    <property type="entry name" value="P-loop_NTPase"/>
</dbReference>